<keyword evidence="1" id="KW-0378">Hydrolase</keyword>
<keyword evidence="2" id="KW-0175">Coiled coil</keyword>
<dbReference type="GO" id="GO:0003993">
    <property type="term" value="F:acid phosphatase activity"/>
    <property type="evidence" value="ECO:0007669"/>
    <property type="project" value="TreeGrafter"/>
</dbReference>
<dbReference type="GO" id="GO:0016539">
    <property type="term" value="P:intein-mediated protein splicing"/>
    <property type="evidence" value="ECO:0007669"/>
    <property type="project" value="InterPro"/>
</dbReference>
<dbReference type="EMBL" id="CACVBS010000031">
    <property type="protein sequence ID" value="CAA7260922.1"/>
    <property type="molecule type" value="Genomic_DNA"/>
</dbReference>
<proteinExistence type="predicted"/>
<dbReference type="OrthoDB" id="6509975at2759"/>
<dbReference type="FunFam" id="3.40.50.1240:FF:000033">
    <property type="entry name" value="Chromosome 12, whole genome shotgun sequence"/>
    <property type="match status" value="1"/>
</dbReference>
<dbReference type="InterPro" id="IPR036844">
    <property type="entry name" value="Hint_dom_sf"/>
</dbReference>
<dbReference type="SUPFAM" id="SSF51294">
    <property type="entry name" value="Hedgehog/intein (Hint) domain"/>
    <property type="match status" value="1"/>
</dbReference>
<dbReference type="InterPro" id="IPR033379">
    <property type="entry name" value="Acid_Pase_AS"/>
</dbReference>
<dbReference type="Gene3D" id="2.170.16.10">
    <property type="entry name" value="Hedgehog/Intein (Hint) domain"/>
    <property type="match status" value="1"/>
</dbReference>
<dbReference type="Proteomes" id="UP000467700">
    <property type="component" value="Unassembled WGS sequence"/>
</dbReference>
<dbReference type="PROSITE" id="PS00616">
    <property type="entry name" value="HIS_ACID_PHOSPHAT_1"/>
    <property type="match status" value="1"/>
</dbReference>
<evidence type="ECO:0000256" key="3">
    <source>
        <dbReference type="SAM" id="Phobius"/>
    </source>
</evidence>
<keyword evidence="3" id="KW-1133">Transmembrane helix</keyword>
<dbReference type="SUPFAM" id="SSF53254">
    <property type="entry name" value="Phosphoglycerate mutase-like"/>
    <property type="match status" value="1"/>
</dbReference>
<name>A0A8S0WMG2_CYCAE</name>
<comment type="caution">
    <text evidence="4">The sequence shown here is derived from an EMBL/GenBank/DDBJ whole genome shotgun (WGS) entry which is preliminary data.</text>
</comment>
<evidence type="ECO:0000313" key="4">
    <source>
        <dbReference type="EMBL" id="CAA7260922.1"/>
    </source>
</evidence>
<dbReference type="InterPro" id="IPR029033">
    <property type="entry name" value="His_PPase_superfam"/>
</dbReference>
<dbReference type="CDD" id="cd07061">
    <property type="entry name" value="HP_HAP_like"/>
    <property type="match status" value="1"/>
</dbReference>
<sequence length="2702" mass="296136">MATNRSLPFSSISIQQQIGRFSHTKERASVLNEKKQKRLDALKKKLRQKQTKAVLVDNPYGLPRKFAILIGGHKAVKNIKDAQRFLYEGHTVRFPSFGRANHGLWINNSWISPENVNVSTDKMVYTFTGSLNEQDGGGVIHGQMNFLSSSGVLIHNNKDVYAILLQPYATTYSIAVSANAGAVFSSGKSELTWDVTSASWKNATWEVNAGLFAFDTVSNDDPIQPMQVVELGITDSKSGSPSVPPTFDFGLPAKDSPGQYIAVFQENNDMTSYLSVRVRDPAVIPPPSSKRVSSAVSSIFPLLLFIDFDSMGETFVGAYADAKQDVYAIRGQHTPSMISSQRSFITSSFLSSDTLPENIDKPISSVAHLGFTLVEPIRGPFLTLSSPSSNLNLIGLLNLSPMRQNADGQWYDAVTKLMLKDLEFGILNFMDEDLYHTFVGGPPPNLLPEIRNILHNDPLNNAKFYNSLQVPFLVASLSTSSLPAAQHLNGVRASKVLREIPANDPVYQAQSTMLYAFRWKQMYPVIQAYLDDQEGNDYGEQITAAANVLKEQLADRVKGIPDITGDLTKNLALAQKSIEELEKWALEYNLYWAFMLMYYTETHYLPYLHTKMSSGRLAAEVAMELKTLGAVFGLLEGNRVNPAGKTFQANFNEKLRAFTLTVVLPQYVDCQRNSVEIVGLIDKVGSSFVETYRASVDPFVTAILSNLKGLVTGKEVVNNFMRLLTSATTAAGYFTGWPGTVSNMRRLCEHDDWYTQLVNGEAVFNSFMLLTASVSIILPSFLIKRTKLDNIVEACTKCFFITSIKLGQGILQVDTFYDDITPWTTSNQMLFESEEFVDGFGPQALELQDGFSRWLIGTTKDNLILDGPQIPLIAQIFGKNASLCLSRSLGSVVALANIALAAWNHTTGPNPLITFKNDLGILSHSLAVIGSAAGFISGGSVLSSEAGTVAVLQMVSSVMGPLSVAFAVAGLVVLIASEFKPQQPLGPLSRFIESFVKKAGLYMENIAVDHFRVIPAGGPSTPSLEGVSLKQGAAYISITHSQLDLIKGSVELAKQFSYLPNTCLNLDTDTNGLTTVWTFATRTGAKLYLAIDETGSVVALPMPNKVRSNPKGDTTPVDPAVYTKQLRQRQWEFVGLEKGSYVTIRDILYLKSSTYTIRSAYTNGYLSIDKNGRPSLSSSTTKWVCEMQPLAPGKLAYFPESWILYTTSRDECIAPTMDFPGSQPLTWSISPPLPLGLHLATHHPDGGKILILPGRAPSHTPSTTYTVGASIAVDSRRFVQTATVDIKVRNAPGMLHLGQSHVLVTTAATSNISPEPDQQGIFPSFPSVMRQVAVGDAIDATIAGAQVDPALFSYMQLPVAFEEHPVTLMAVNFLVRTISGPLYGGKVAAVGSYPAFDLDRIFSYPPYLDTVIQWDYMAYCEALVVKAIWNRNDFIHPWISLSKTDDYLAILTTVFYNSAAVFYAAYLGKHFGLRPSLALAQAYKQTLLSSGWRSVRKAEQAQGTWTQPSLEMYLHFVRCLACGMSESDIDDIYCNLTTVEPRLNPGGFADITPTTWRQYKGWIFAGQFDGPQVDPTVLDRTGKNWDAVNVTLARRYIRDSMFSCDPDSSCFTGNTFVVMADDSLRRIDSIKKGDVVKSMKADSGEELKREVAFISTPRRGNRSLFSIDGSEWLVTATHPFIQRQNRSFIVSFVDESRAKATNPTWLAYPGGSLSDGTIHAHTITQYSTNATKANDVLYDLLFDSADANDLGPHCYTVTDGHVSTLVASEAPAAHAFPPMTAFVAGFLSSAASVLDVVAHVLDDGQEVLDLAGLVDSCGEEAYTTTSKRVVDDKDSLMPTMSNILSSSSEFKQEVADAVEMGIGAVGLKLLSDIGCGWRYADDKASRVQNVLVAQMLHFNDANFASKFDSGGPLKILLDRIPFEIPAKNIIRNGPCLLSFICVTDIGQPDNATFPISVANTCGDVLVGRVALLDTRDPSFVMLWDEQYNSVMGSLMIRLCKVGKAGLLAVAGWNLGASVAFGQVLGSILGKKIAHDKCPLRSHQSLVLSTTATTAKPPSMLARSDVESGVAGAETEALLPTTRPEVDIPSPKSSKFSKSCSREPKFGVLHVSAAFVLGSIACLVAQYALCGTGCFSRPTTSSNHHGSEENRVSVFAPPYVGSTEVHNFPPSKPTNAYPSLFPSNVGYAGGTPTGAEAAVIETAPAYPLHTGQCNHQLLRPTELGGEAKKEGDSMKHGKGKKKKSKFNLFHSWGNLSPWFSIERGKFGVDSGPETPETCRVTGLHFLHRHGARYPTAWASYGGPANFGTKLHRDPASWNAKGSLDFLNDWTYKLGEELLTPFGRQQLHDLGISMRMKYGFLLQNFTEKNTIPVFRTESQDRMLASAMNFAIGFFGYPFDGQYQQSITIEAKGFNNTLAPYKTCPNASDKSKASRGDWYIARWAEIYLNDAQKRLQKDLDGLDLSIQDVYTMQQLCPYETVALGYSKFCELFTEEEWDGFDYALDLQFWYGSAFGSPVARTQGVGWLQEFVARLTHTPIQTHNSSTNSTLDDNPITFPLGQSLYVDATHEVVVLNIITALNLTTFAETGPLPYTHIPENRSFKVAELAPFATNLQFQLLECTSVPGPQIRIIINDGVAPLTGIKGCPEQKDGMCPLSTFVEAQKEIIREVDWEWDCHGDWEVLPGTEWETVRGSPPPNPKLSMQW</sequence>
<gene>
    <name evidence="4" type="ORF">AAE3_LOCUS3299</name>
</gene>
<accession>A0A8S0WMG2</accession>
<dbReference type="PANTHER" id="PTHR20963">
    <property type="entry name" value="MULTIPLE INOSITOL POLYPHOSPHATE PHOSPHATASE-RELATED"/>
    <property type="match status" value="1"/>
</dbReference>
<keyword evidence="3" id="KW-0472">Membrane</keyword>
<dbReference type="Pfam" id="PF00328">
    <property type="entry name" value="His_Phos_2"/>
    <property type="match status" value="1"/>
</dbReference>
<feature type="transmembrane region" description="Helical" evidence="3">
    <location>
        <begin position="762"/>
        <end position="783"/>
    </location>
</feature>
<evidence type="ECO:0000313" key="5">
    <source>
        <dbReference type="Proteomes" id="UP000467700"/>
    </source>
</evidence>
<feature type="coiled-coil region" evidence="2">
    <location>
        <begin position="25"/>
        <end position="52"/>
    </location>
</feature>
<feature type="transmembrane region" description="Helical" evidence="3">
    <location>
        <begin position="884"/>
        <end position="903"/>
    </location>
</feature>
<feature type="transmembrane region" description="Helical" evidence="3">
    <location>
        <begin position="923"/>
        <end position="942"/>
    </location>
</feature>
<protein>
    <submittedName>
        <fullName evidence="4">Uncharacterized protein</fullName>
    </submittedName>
</protein>
<feature type="transmembrane region" description="Helical" evidence="3">
    <location>
        <begin position="954"/>
        <end position="976"/>
    </location>
</feature>
<dbReference type="PROSITE" id="PS50817">
    <property type="entry name" value="INTEIN_N_TER"/>
    <property type="match status" value="1"/>
</dbReference>
<evidence type="ECO:0000256" key="2">
    <source>
        <dbReference type="SAM" id="Coils"/>
    </source>
</evidence>
<organism evidence="4 5">
    <name type="scientific">Cyclocybe aegerita</name>
    <name type="common">Black poplar mushroom</name>
    <name type="synonym">Agrocybe aegerita</name>
    <dbReference type="NCBI Taxonomy" id="1973307"/>
    <lineage>
        <taxon>Eukaryota</taxon>
        <taxon>Fungi</taxon>
        <taxon>Dikarya</taxon>
        <taxon>Basidiomycota</taxon>
        <taxon>Agaricomycotina</taxon>
        <taxon>Agaricomycetes</taxon>
        <taxon>Agaricomycetidae</taxon>
        <taxon>Agaricales</taxon>
        <taxon>Agaricineae</taxon>
        <taxon>Bolbitiaceae</taxon>
        <taxon>Cyclocybe</taxon>
    </lineage>
</organism>
<dbReference type="PANTHER" id="PTHR20963:SF42">
    <property type="entry name" value="PHOSPHOGLYCERATE MUTASE-LIKE PROTEIN"/>
    <property type="match status" value="1"/>
</dbReference>
<evidence type="ECO:0000256" key="1">
    <source>
        <dbReference type="ARBA" id="ARBA00022801"/>
    </source>
</evidence>
<dbReference type="InterPro" id="IPR000560">
    <property type="entry name" value="His_Pase_clade-2"/>
</dbReference>
<keyword evidence="3" id="KW-0812">Transmembrane</keyword>
<dbReference type="InterPro" id="IPR006141">
    <property type="entry name" value="Intein_N"/>
</dbReference>
<keyword evidence="5" id="KW-1185">Reference proteome</keyword>
<dbReference type="Gene3D" id="3.40.50.1240">
    <property type="entry name" value="Phosphoglycerate mutase-like"/>
    <property type="match status" value="1"/>
</dbReference>
<reference evidence="4 5" key="1">
    <citation type="submission" date="2020-01" db="EMBL/GenBank/DDBJ databases">
        <authorList>
            <person name="Gupta K D."/>
        </authorList>
    </citation>
    <scope>NUCLEOTIDE SEQUENCE [LARGE SCALE GENOMIC DNA]</scope>
</reference>